<reference evidence="2 3" key="1">
    <citation type="submission" date="2020-01" db="EMBL/GenBank/DDBJ databases">
        <authorList>
            <person name="Chen S."/>
        </authorList>
    </citation>
    <scope>NUCLEOTIDE SEQUENCE [LARGE SCALE GENOMIC DNA]</scope>
    <source>
        <strain evidence="2 3">GS-10</strain>
    </source>
</reference>
<dbReference type="EMBL" id="WWEN01000003">
    <property type="protein sequence ID" value="MYM55140.1"/>
    <property type="molecule type" value="Genomic_DNA"/>
</dbReference>
<organism evidence="2 3">
    <name type="scientific">Thalassovita mangrovi</name>
    <dbReference type="NCBI Taxonomy" id="2692236"/>
    <lineage>
        <taxon>Bacteria</taxon>
        <taxon>Pseudomonadati</taxon>
        <taxon>Pseudomonadota</taxon>
        <taxon>Alphaproteobacteria</taxon>
        <taxon>Rhodobacterales</taxon>
        <taxon>Roseobacteraceae</taxon>
        <taxon>Thalassovita</taxon>
    </lineage>
</organism>
<dbReference type="Pfam" id="PF11233">
    <property type="entry name" value="DUF3035"/>
    <property type="match status" value="1"/>
</dbReference>
<name>A0A6L8LKX0_9RHOB</name>
<dbReference type="PROSITE" id="PS51257">
    <property type="entry name" value="PROKAR_LIPOPROTEIN"/>
    <property type="match status" value="1"/>
</dbReference>
<evidence type="ECO:0000313" key="2">
    <source>
        <dbReference type="EMBL" id="MYM55140.1"/>
    </source>
</evidence>
<keyword evidence="3" id="KW-1185">Reference proteome</keyword>
<comment type="caution">
    <text evidence="2">The sequence shown here is derived from an EMBL/GenBank/DDBJ whole genome shotgun (WGS) entry which is preliminary data.</text>
</comment>
<dbReference type="InterPro" id="IPR021395">
    <property type="entry name" value="DUF3035"/>
</dbReference>
<accession>A0A6L8LKX0</accession>
<protein>
    <submittedName>
        <fullName evidence="2">DUF3035 domain-containing protein</fullName>
    </submittedName>
</protein>
<proteinExistence type="predicted"/>
<sequence>MPRALLLIAVLAVAACSGDQRDISLRDLRSFTGGPDEFSIIPGKELQTPKDLNTLPAPTPGGSNLTDQDPLGDAVVALGGKASARKPGNGIPAADSALLAHAGRNGVPSDIRESLAAEDEDFRRRQSRFTKIRIVKVDRYSEAYRRETLDAQKTLSKWRARGVATPTAPPDLR</sequence>
<gene>
    <name evidence="2" type="ORF">GR167_07475</name>
</gene>
<dbReference type="AlphaFoldDB" id="A0A6L8LKX0"/>
<dbReference type="RefSeq" id="WP_160972849.1">
    <property type="nucleotide sequence ID" value="NZ_WWEN01000003.1"/>
</dbReference>
<evidence type="ECO:0000256" key="1">
    <source>
        <dbReference type="SAM" id="MobiDB-lite"/>
    </source>
</evidence>
<dbReference type="Proteomes" id="UP000479043">
    <property type="component" value="Unassembled WGS sequence"/>
</dbReference>
<evidence type="ECO:0000313" key="3">
    <source>
        <dbReference type="Proteomes" id="UP000479043"/>
    </source>
</evidence>
<feature type="region of interest" description="Disordered" evidence="1">
    <location>
        <begin position="47"/>
        <end position="71"/>
    </location>
</feature>